<dbReference type="Gene3D" id="3.40.50.720">
    <property type="entry name" value="NAD(P)-binding Rossmann-like Domain"/>
    <property type="match status" value="1"/>
</dbReference>
<evidence type="ECO:0000256" key="4">
    <source>
        <dbReference type="ARBA" id="ARBA00044050"/>
    </source>
</evidence>
<dbReference type="Proteomes" id="UP000193427">
    <property type="component" value="Chromosome"/>
</dbReference>
<evidence type="ECO:0000256" key="7">
    <source>
        <dbReference type="ARBA" id="ARBA00044271"/>
    </source>
</evidence>
<dbReference type="PIRSF" id="PIRSF000126">
    <property type="entry name" value="11-beta-HSD1"/>
    <property type="match status" value="1"/>
</dbReference>
<dbReference type="EC" id="1.1.1.381" evidence="5"/>
<dbReference type="PANTHER" id="PTHR43086">
    <property type="entry name" value="VERY-LONG-CHAIN 3-OXOOACYL-COA REDUCTASE"/>
    <property type="match status" value="1"/>
</dbReference>
<reference evidence="12 13" key="1">
    <citation type="submission" date="2016-04" db="EMBL/GenBank/DDBJ databases">
        <title>Complete genome sequence of natural rubber-degrading, novel Gram-negative bacterium, Rhizobacter gummiphilus strain NS21.</title>
        <authorList>
            <person name="Tabata M."/>
            <person name="Kasai D."/>
            <person name="Fukuda M."/>
        </authorList>
    </citation>
    <scope>NUCLEOTIDE SEQUENCE [LARGE SCALE GENOMIC DNA]</scope>
    <source>
        <strain evidence="12 13">NS21</strain>
    </source>
</reference>
<accession>A0A1W6L604</accession>
<name>A0A1W6L604_9BURK</name>
<dbReference type="EMBL" id="CP015118">
    <property type="protein sequence ID" value="ARN19761.1"/>
    <property type="molecule type" value="Genomic_DNA"/>
</dbReference>
<dbReference type="SUPFAM" id="SSF51735">
    <property type="entry name" value="NAD(P)-binding Rossmann-fold domains"/>
    <property type="match status" value="1"/>
</dbReference>
<evidence type="ECO:0000256" key="10">
    <source>
        <dbReference type="ARBA" id="ARBA00047274"/>
    </source>
</evidence>
<dbReference type="KEGG" id="rgu:A4W93_07460"/>
<evidence type="ECO:0000256" key="11">
    <source>
        <dbReference type="RuleBase" id="RU000363"/>
    </source>
</evidence>
<keyword evidence="13" id="KW-1185">Reference proteome</keyword>
<dbReference type="InterPro" id="IPR036291">
    <property type="entry name" value="NAD(P)-bd_dom_sf"/>
</dbReference>
<dbReference type="InterPro" id="IPR020904">
    <property type="entry name" value="Sc_DH/Rdtase_CS"/>
</dbReference>
<dbReference type="GO" id="GO:0035527">
    <property type="term" value="F:3-hydroxypropionate dehydrogenase (NADP+) activity"/>
    <property type="evidence" value="ECO:0007669"/>
    <property type="project" value="UniProtKB-EC"/>
</dbReference>
<evidence type="ECO:0000313" key="12">
    <source>
        <dbReference type="EMBL" id="ARN19761.1"/>
    </source>
</evidence>
<dbReference type="Pfam" id="PF00106">
    <property type="entry name" value="adh_short"/>
    <property type="match status" value="1"/>
</dbReference>
<dbReference type="STRING" id="946333.A4W93_07460"/>
<comment type="catalytic activity">
    <reaction evidence="3">
        <text>L-allo-threonine + NADP(+) = aminoacetone + CO2 + NADPH</text>
        <dbReference type="Rhea" id="RHEA:43524"/>
        <dbReference type="ChEBI" id="CHEBI:16526"/>
        <dbReference type="ChEBI" id="CHEBI:57783"/>
        <dbReference type="ChEBI" id="CHEBI:58320"/>
        <dbReference type="ChEBI" id="CHEBI:58349"/>
        <dbReference type="ChEBI" id="CHEBI:58585"/>
        <dbReference type="EC" id="1.1.1.381"/>
    </reaction>
</comment>
<evidence type="ECO:0000256" key="8">
    <source>
        <dbReference type="ARBA" id="ARBA00044349"/>
    </source>
</evidence>
<organism evidence="12 13">
    <name type="scientific">Piscinibacter gummiphilus</name>
    <dbReference type="NCBI Taxonomy" id="946333"/>
    <lineage>
        <taxon>Bacteria</taxon>
        <taxon>Pseudomonadati</taxon>
        <taxon>Pseudomonadota</taxon>
        <taxon>Betaproteobacteria</taxon>
        <taxon>Burkholderiales</taxon>
        <taxon>Sphaerotilaceae</taxon>
        <taxon>Piscinibacter</taxon>
    </lineage>
</organism>
<dbReference type="EC" id="1.1.1.298" evidence="4"/>
<evidence type="ECO:0000313" key="13">
    <source>
        <dbReference type="Proteomes" id="UP000193427"/>
    </source>
</evidence>
<sequence>MSDSSKTAVITGASSGIGAVYAQRLAARGHDLILVARRLDRLEKLAHELSSAHGVRVETLAADLGTDSGVSGIEKVLASDKRIGMLVNNAGVARLAPLAGATAEDAMSQVSLNIAALTRLTRAVLPGFLARNQGTIVNVASVLAIQSLPISAVYSGTKAYVLAFTRALQAELASTGVKAQVLLPGVTATDLWSEGISGVPLSVLNQDSVMSTPDLVDAALRALDEGEAVTWPSVEDAQLWTDFEQARARLFAATQTGRPASRYRAG</sequence>
<dbReference type="RefSeq" id="WP_085750029.1">
    <property type="nucleotide sequence ID" value="NZ_BSPR01000008.1"/>
</dbReference>
<comment type="function">
    <text evidence="9">NADP-dependent dehydrogenase with broad substrate specificity acting on 3-hydroxy acids. Catalyzes the NADP-dependent oxidation of L-allo-threonine to L-2-amino-3-keto-butyrate, which is spontaneously decarboxylated into aminoacetone. Also acts on D-threonine, L-serine, D-serine, D-3-hydroxyisobutyrate, L-3-hydroxyisobutyrate, D-glycerate and L-glycerate. Able to catalyze the reduction of the malonic semialdehyde to 3-hydroxypropionic acid. YdfG is apparently supplementing RutE, the presumed malonic semialdehyde reductase involved in pyrimidine degradation since both are able to detoxify malonic semialdehyde.</text>
</comment>
<evidence type="ECO:0000256" key="3">
    <source>
        <dbReference type="ARBA" id="ARBA00043812"/>
    </source>
</evidence>
<dbReference type="PROSITE" id="PS00061">
    <property type="entry name" value="ADH_SHORT"/>
    <property type="match status" value="1"/>
</dbReference>
<evidence type="ECO:0000256" key="1">
    <source>
        <dbReference type="ARBA" id="ARBA00006484"/>
    </source>
</evidence>
<gene>
    <name evidence="12" type="ORF">A4W93_07460</name>
</gene>
<dbReference type="PANTHER" id="PTHR43086:SF3">
    <property type="entry name" value="NADP-DEPENDENT 3-HYDROXY ACID DEHYDROGENASE YDFG"/>
    <property type="match status" value="1"/>
</dbReference>
<dbReference type="PRINTS" id="PR00080">
    <property type="entry name" value="SDRFAMILY"/>
</dbReference>
<evidence type="ECO:0000256" key="2">
    <source>
        <dbReference type="ARBA" id="ARBA00023002"/>
    </source>
</evidence>
<protein>
    <recommendedName>
        <fullName evidence="6">NADP-dependent 3-hydroxy acid dehydrogenase YdfG</fullName>
        <ecNumber evidence="4">1.1.1.298</ecNumber>
        <ecNumber evidence="5">1.1.1.381</ecNumber>
    </recommendedName>
    <alternativeName>
        <fullName evidence="8">L-allo-threonine dehydrogenase</fullName>
    </alternativeName>
    <alternativeName>
        <fullName evidence="7">Malonic semialdehyde reductase</fullName>
    </alternativeName>
</protein>
<dbReference type="PRINTS" id="PR00081">
    <property type="entry name" value="GDHRDH"/>
</dbReference>
<keyword evidence="2" id="KW-0560">Oxidoreductase</keyword>
<comment type="catalytic activity">
    <reaction evidence="10">
        <text>3-hydroxypropanoate + NADP(+) = 3-oxopropanoate + NADPH + H(+)</text>
        <dbReference type="Rhea" id="RHEA:26438"/>
        <dbReference type="ChEBI" id="CHEBI:15378"/>
        <dbReference type="ChEBI" id="CHEBI:16510"/>
        <dbReference type="ChEBI" id="CHEBI:33190"/>
        <dbReference type="ChEBI" id="CHEBI:57783"/>
        <dbReference type="ChEBI" id="CHEBI:58349"/>
        <dbReference type="EC" id="1.1.1.298"/>
    </reaction>
</comment>
<dbReference type="AlphaFoldDB" id="A0A1W6L604"/>
<comment type="similarity">
    <text evidence="1 11">Belongs to the short-chain dehydrogenases/reductases (SDR) family.</text>
</comment>
<proteinExistence type="inferred from homology"/>
<evidence type="ECO:0000256" key="6">
    <source>
        <dbReference type="ARBA" id="ARBA00044065"/>
    </source>
</evidence>
<dbReference type="InterPro" id="IPR002347">
    <property type="entry name" value="SDR_fam"/>
</dbReference>
<evidence type="ECO:0000256" key="9">
    <source>
        <dbReference type="ARBA" id="ARBA00045650"/>
    </source>
</evidence>
<dbReference type="OrthoDB" id="9810734at2"/>
<evidence type="ECO:0000256" key="5">
    <source>
        <dbReference type="ARBA" id="ARBA00044059"/>
    </source>
</evidence>